<dbReference type="Gene3D" id="1.10.10.2130">
    <property type="entry name" value="DEAH helicase family, winged-helix domain"/>
    <property type="match status" value="1"/>
</dbReference>
<keyword evidence="2" id="KW-0547">Nucleotide-binding</keyword>
<dbReference type="GO" id="GO:0004386">
    <property type="term" value="F:helicase activity"/>
    <property type="evidence" value="ECO:0007669"/>
    <property type="project" value="UniProtKB-KW"/>
</dbReference>
<feature type="domain" description="Helicase ATP-binding" evidence="6">
    <location>
        <begin position="26"/>
        <end position="225"/>
    </location>
</feature>
<keyword evidence="3" id="KW-0378">Hydrolase</keyword>
<dbReference type="GO" id="GO:0016787">
    <property type="term" value="F:hydrolase activity"/>
    <property type="evidence" value="ECO:0007669"/>
    <property type="project" value="UniProtKB-KW"/>
</dbReference>
<dbReference type="Gene3D" id="3.40.50.300">
    <property type="entry name" value="P-loop containing nucleotide triphosphate hydrolases"/>
    <property type="match status" value="2"/>
</dbReference>
<dbReference type="GO" id="GO:0000462">
    <property type="term" value="P:maturation of SSU-rRNA from tricistronic rRNA transcript (SSU-rRNA, 5.8S rRNA, LSU-rRNA)"/>
    <property type="evidence" value="ECO:0007669"/>
    <property type="project" value="TreeGrafter"/>
</dbReference>
<proteinExistence type="inferred from homology"/>
<dbReference type="STRING" id="1555241.A0A4P9X116"/>
<dbReference type="Pfam" id="PF00271">
    <property type="entry name" value="Helicase_C"/>
    <property type="match status" value="1"/>
</dbReference>
<dbReference type="Pfam" id="PF00270">
    <property type="entry name" value="DEAD"/>
    <property type="match status" value="1"/>
</dbReference>
<dbReference type="SMART" id="SM00487">
    <property type="entry name" value="DEXDc"/>
    <property type="match status" value="1"/>
</dbReference>
<dbReference type="PROSITE" id="PS51194">
    <property type="entry name" value="HELICASE_CTER"/>
    <property type="match status" value="1"/>
</dbReference>
<organism evidence="8 9">
    <name type="scientific">Caulochytrium protostelioides</name>
    <dbReference type="NCBI Taxonomy" id="1555241"/>
    <lineage>
        <taxon>Eukaryota</taxon>
        <taxon>Fungi</taxon>
        <taxon>Fungi incertae sedis</taxon>
        <taxon>Chytridiomycota</taxon>
        <taxon>Chytridiomycota incertae sedis</taxon>
        <taxon>Chytridiomycetes</taxon>
        <taxon>Caulochytriales</taxon>
        <taxon>Caulochytriaceae</taxon>
        <taxon>Caulochytrium</taxon>
    </lineage>
</organism>
<feature type="non-terminal residue" evidence="8">
    <location>
        <position position="510"/>
    </location>
</feature>
<dbReference type="PROSITE" id="PS00690">
    <property type="entry name" value="DEAH_ATP_HELICASE"/>
    <property type="match status" value="1"/>
</dbReference>
<keyword evidence="5" id="KW-0067">ATP-binding</keyword>
<dbReference type="InterPro" id="IPR014001">
    <property type="entry name" value="Helicase_ATP-bd"/>
</dbReference>
<dbReference type="InterPro" id="IPR001650">
    <property type="entry name" value="Helicase_C-like"/>
</dbReference>
<comment type="similarity">
    <text evidence="1">Belongs to the DEAD box helicase family. DEAH subfamily.</text>
</comment>
<reference evidence="9" key="1">
    <citation type="journal article" date="2018" name="Nat. Microbiol.">
        <title>Leveraging single-cell genomics to expand the fungal tree of life.</title>
        <authorList>
            <person name="Ahrendt S.R."/>
            <person name="Quandt C.A."/>
            <person name="Ciobanu D."/>
            <person name="Clum A."/>
            <person name="Salamov A."/>
            <person name="Andreopoulos B."/>
            <person name="Cheng J.F."/>
            <person name="Woyke T."/>
            <person name="Pelin A."/>
            <person name="Henrissat B."/>
            <person name="Reynolds N.K."/>
            <person name="Benny G.L."/>
            <person name="Smith M.E."/>
            <person name="James T.Y."/>
            <person name="Grigoriev I.V."/>
        </authorList>
    </citation>
    <scope>NUCLEOTIDE SEQUENCE [LARGE SCALE GENOMIC DNA]</scope>
    <source>
        <strain evidence="9">ATCC 52028</strain>
    </source>
</reference>
<feature type="domain" description="Helicase C-terminal" evidence="7">
    <location>
        <begin position="252"/>
        <end position="416"/>
    </location>
</feature>
<name>A0A4P9X116_9FUNG</name>
<dbReference type="PANTHER" id="PTHR18934">
    <property type="entry name" value="ATP-DEPENDENT RNA HELICASE"/>
    <property type="match status" value="1"/>
</dbReference>
<dbReference type="InterPro" id="IPR011545">
    <property type="entry name" value="DEAD/DEAH_box_helicase_dom"/>
</dbReference>
<evidence type="ECO:0000256" key="1">
    <source>
        <dbReference type="ARBA" id="ARBA00008792"/>
    </source>
</evidence>
<evidence type="ECO:0000259" key="7">
    <source>
        <dbReference type="PROSITE" id="PS51194"/>
    </source>
</evidence>
<evidence type="ECO:0000256" key="5">
    <source>
        <dbReference type="ARBA" id="ARBA00022840"/>
    </source>
</evidence>
<evidence type="ECO:0000256" key="3">
    <source>
        <dbReference type="ARBA" id="ARBA00022801"/>
    </source>
</evidence>
<protein>
    <recommendedName>
        <fullName evidence="10">P-loop containing nucleoside triphosphate hydrolase protein</fullName>
    </recommendedName>
</protein>
<evidence type="ECO:0000256" key="4">
    <source>
        <dbReference type="ARBA" id="ARBA00022806"/>
    </source>
</evidence>
<dbReference type="PROSITE" id="PS51192">
    <property type="entry name" value="HELICASE_ATP_BIND_1"/>
    <property type="match status" value="1"/>
</dbReference>
<dbReference type="InterPro" id="IPR027417">
    <property type="entry name" value="P-loop_NTPase"/>
</dbReference>
<dbReference type="InterPro" id="IPR042035">
    <property type="entry name" value="DEAH_win-hel_dom"/>
</dbReference>
<sequence>VPVARSPELQMTRLALPVVAEEDQILHAINVNDVLMVSGETGSGKTTQIPQFLYEAGYASRGAMIGITQPRRVAAVSMAARVRTELQGGASYVRQPDDPVPANVGHQVRYDNQTNAQTHIKFMTEGILLKELSSAGSQTTPEKKRAAALLLQYSVIILDEVHERTIEMDWLLGWLSRIVYLRNYVLASKFGTEKIRPLKLVLMSATLSEVDEVTGKRCIGLPLIKIPGRQFPVTLHHNRKTPQDPLIEAARKIIKIHQRLPAGGILCFVTGKAEIFRVRKANKRLSLKILPLYAQLPKDEQQRIFDTVPPDTRVCVIATNVAETSLTIPHIRYIVDAGQVKRRVYDMYTGASRFEVGWTSQNSAQQRAGRAGRVGPGHCYRLYSSAVFNNEFPPTHRPEILERPIEDVLLKMKELNIENVEKFPYIDAPSPLAFRRSLLHLEQLGALAMSPPTRPITSAGQWMARFPIAPRMARFLWTCAIGQPQLRGGEPDPALLPFAITLVAAVSVGE</sequence>
<dbReference type="SMART" id="SM00490">
    <property type="entry name" value="HELICc"/>
    <property type="match status" value="1"/>
</dbReference>
<gene>
    <name evidence="8" type="ORF">CXG81DRAFT_1184</name>
</gene>
<dbReference type="EMBL" id="ML014439">
    <property type="protein sequence ID" value="RKO98428.1"/>
    <property type="molecule type" value="Genomic_DNA"/>
</dbReference>
<dbReference type="Proteomes" id="UP000274922">
    <property type="component" value="Unassembled WGS sequence"/>
</dbReference>
<evidence type="ECO:0000256" key="2">
    <source>
        <dbReference type="ARBA" id="ARBA00022741"/>
    </source>
</evidence>
<evidence type="ECO:0000313" key="9">
    <source>
        <dbReference type="Proteomes" id="UP000274922"/>
    </source>
</evidence>
<keyword evidence="4" id="KW-0347">Helicase</keyword>
<keyword evidence="9" id="KW-1185">Reference proteome</keyword>
<evidence type="ECO:0000259" key="6">
    <source>
        <dbReference type="PROSITE" id="PS51192"/>
    </source>
</evidence>
<dbReference type="GO" id="GO:0003723">
    <property type="term" value="F:RNA binding"/>
    <property type="evidence" value="ECO:0007669"/>
    <property type="project" value="TreeGrafter"/>
</dbReference>
<dbReference type="OrthoDB" id="10253254at2759"/>
<dbReference type="AlphaFoldDB" id="A0A4P9X116"/>
<feature type="non-terminal residue" evidence="8">
    <location>
        <position position="1"/>
    </location>
</feature>
<dbReference type="SUPFAM" id="SSF52540">
    <property type="entry name" value="P-loop containing nucleoside triphosphate hydrolases"/>
    <property type="match status" value="1"/>
</dbReference>
<dbReference type="CDD" id="cd18791">
    <property type="entry name" value="SF2_C_RHA"/>
    <property type="match status" value="1"/>
</dbReference>
<dbReference type="InterPro" id="IPR002464">
    <property type="entry name" value="DNA/RNA_helicase_DEAH_CS"/>
</dbReference>
<accession>A0A4P9X116</accession>
<evidence type="ECO:0000313" key="8">
    <source>
        <dbReference type="EMBL" id="RKO98428.1"/>
    </source>
</evidence>
<evidence type="ECO:0008006" key="10">
    <source>
        <dbReference type="Google" id="ProtNLM"/>
    </source>
</evidence>
<dbReference type="PANTHER" id="PTHR18934:SF99">
    <property type="entry name" value="ATP-DEPENDENT RNA HELICASE DHX37-RELATED"/>
    <property type="match status" value="1"/>
</dbReference>
<dbReference type="GO" id="GO:0005524">
    <property type="term" value="F:ATP binding"/>
    <property type="evidence" value="ECO:0007669"/>
    <property type="project" value="UniProtKB-KW"/>
</dbReference>
<dbReference type="GO" id="GO:0005730">
    <property type="term" value="C:nucleolus"/>
    <property type="evidence" value="ECO:0007669"/>
    <property type="project" value="TreeGrafter"/>
</dbReference>